<dbReference type="Proteomes" id="UP000621560">
    <property type="component" value="Unassembled WGS sequence"/>
</dbReference>
<comment type="pathway">
    <text evidence="1 7 8">Porphyrin-containing compound metabolism; protoheme biosynthesis.</text>
</comment>
<organism evidence="9 10">
    <name type="scientific">Paenibacillus sabuli</name>
    <dbReference type="NCBI Taxonomy" id="2772509"/>
    <lineage>
        <taxon>Bacteria</taxon>
        <taxon>Bacillati</taxon>
        <taxon>Bacillota</taxon>
        <taxon>Bacilli</taxon>
        <taxon>Bacillales</taxon>
        <taxon>Paenibacillaceae</taxon>
        <taxon>Paenibacillus</taxon>
    </lineage>
</organism>
<comment type="caution">
    <text evidence="7">Lacks conserved residue(s) required for the propagation of feature annotation.</text>
</comment>
<accession>A0A927BUB4</accession>
<dbReference type="GO" id="GO:0005737">
    <property type="term" value="C:cytoplasm"/>
    <property type="evidence" value="ECO:0007669"/>
    <property type="project" value="UniProtKB-SubCell"/>
</dbReference>
<comment type="similarity">
    <text evidence="7 8">Belongs to the ferrochelatase family.</text>
</comment>
<dbReference type="SUPFAM" id="SSF53800">
    <property type="entry name" value="Chelatase"/>
    <property type="match status" value="1"/>
</dbReference>
<feature type="binding site" evidence="7">
    <location>
        <position position="137"/>
    </location>
    <ligand>
        <name>Fe-coproporphyrin III</name>
        <dbReference type="ChEBI" id="CHEBI:68438"/>
    </ligand>
</feature>
<feature type="binding site" evidence="7">
    <location>
        <begin position="58"/>
        <end position="59"/>
    </location>
    <ligand>
        <name>Fe-coproporphyrin III</name>
        <dbReference type="ChEBI" id="CHEBI:68438"/>
    </ligand>
</feature>
<evidence type="ECO:0000256" key="7">
    <source>
        <dbReference type="HAMAP-Rule" id="MF_00323"/>
    </source>
</evidence>
<comment type="caution">
    <text evidence="9">The sequence shown here is derived from an EMBL/GenBank/DDBJ whole genome shotgun (WGS) entry which is preliminary data.</text>
</comment>
<dbReference type="NCBIfam" id="TIGR00109">
    <property type="entry name" value="hemH"/>
    <property type="match status" value="1"/>
</dbReference>
<feature type="binding site" evidence="7">
    <location>
        <position position="42"/>
    </location>
    <ligand>
        <name>Fe-coproporphyrin III</name>
        <dbReference type="ChEBI" id="CHEBI:68438"/>
    </ligand>
</feature>
<dbReference type="InterPro" id="IPR033644">
    <property type="entry name" value="Ferrochelatase_C"/>
</dbReference>
<dbReference type="GO" id="GO:0046872">
    <property type="term" value="F:metal ion binding"/>
    <property type="evidence" value="ECO:0007669"/>
    <property type="project" value="UniProtKB-UniRule"/>
</dbReference>
<dbReference type="CDD" id="cd03411">
    <property type="entry name" value="Ferrochelatase_N"/>
    <property type="match status" value="1"/>
</dbReference>
<keyword evidence="10" id="KW-1185">Reference proteome</keyword>
<evidence type="ECO:0000313" key="9">
    <source>
        <dbReference type="EMBL" id="MBD2846021.1"/>
    </source>
</evidence>
<feature type="binding site" evidence="7">
    <location>
        <position position="195"/>
    </location>
    <ligand>
        <name>Fe(2+)</name>
        <dbReference type="ChEBI" id="CHEBI:29033"/>
    </ligand>
</feature>
<dbReference type="HAMAP" id="MF_00323">
    <property type="entry name" value="Ferrochelatase"/>
    <property type="match status" value="1"/>
</dbReference>
<dbReference type="InterPro" id="IPR019772">
    <property type="entry name" value="Ferrochelatase_AS"/>
</dbReference>
<feature type="binding site" evidence="7">
    <location>
        <position position="275"/>
    </location>
    <ligand>
        <name>Fe(2+)</name>
        <dbReference type="ChEBI" id="CHEBI:29033"/>
    </ligand>
</feature>
<evidence type="ECO:0000256" key="4">
    <source>
        <dbReference type="ARBA" id="ARBA00023239"/>
    </source>
</evidence>
<evidence type="ECO:0000313" key="10">
    <source>
        <dbReference type="Proteomes" id="UP000621560"/>
    </source>
</evidence>
<dbReference type="AlphaFoldDB" id="A0A927BUB4"/>
<keyword evidence="7 8" id="KW-0963">Cytoplasm</keyword>
<dbReference type="PROSITE" id="PS00534">
    <property type="entry name" value="FERROCHELATASE"/>
    <property type="match status" value="1"/>
</dbReference>
<sequence>MPWLGAARRWDSVADNRIGVLVMSYGTPESMDDIETYYTHIRRGHPPTPEQLQDLSSRYEAIVGGVFPLRANTDRQVAGLQAALDEVDPGRYVCYQGLKHARPYIEDGVQRMADDGIREAVGIVLAPHYSVMSVGSYIKRAEEQAQALGLQIRFVESYHLHPKLLLALSDRVKRGLARFGADTAPAEVHVLFSAHSLPARITEMNDPYPRQLLETAAAVADRAGVTNWSFTWQSAGRTREPWLGPDILDSLRELQGKGAARVLSAPIGFVSDHLEVLYDIDLEARQVAERLGLQLERIEMLNTDPLYLETLAESVAAEARTAAEAQGQG</sequence>
<dbReference type="InterPro" id="IPR033659">
    <property type="entry name" value="Ferrochelatase_N"/>
</dbReference>
<evidence type="ECO:0000256" key="3">
    <source>
        <dbReference type="ARBA" id="ARBA00023133"/>
    </source>
</evidence>
<dbReference type="PANTHER" id="PTHR11108:SF1">
    <property type="entry name" value="FERROCHELATASE, MITOCHONDRIAL"/>
    <property type="match status" value="1"/>
</dbReference>
<dbReference type="EC" id="4.99.1.9" evidence="7"/>
<evidence type="ECO:0000256" key="2">
    <source>
        <dbReference type="ARBA" id="ARBA00023004"/>
    </source>
</evidence>
<dbReference type="GO" id="GO:0004325">
    <property type="term" value="F:ferrochelatase activity"/>
    <property type="evidence" value="ECO:0007669"/>
    <property type="project" value="UniProtKB-UniRule"/>
</dbReference>
<reference evidence="9" key="1">
    <citation type="submission" date="2020-09" db="EMBL/GenBank/DDBJ databases">
        <title>A novel bacterium of genus Paenibacillus, isolated from South China Sea.</title>
        <authorList>
            <person name="Huang H."/>
            <person name="Mo K."/>
            <person name="Hu Y."/>
        </authorList>
    </citation>
    <scope>NUCLEOTIDE SEQUENCE</scope>
    <source>
        <strain evidence="9">IB182496</strain>
    </source>
</reference>
<dbReference type="GO" id="GO:0006783">
    <property type="term" value="P:heme biosynthetic process"/>
    <property type="evidence" value="ECO:0007669"/>
    <property type="project" value="UniProtKB-UniRule"/>
</dbReference>
<keyword evidence="7" id="KW-0479">Metal-binding</keyword>
<dbReference type="Pfam" id="PF00762">
    <property type="entry name" value="Ferrochelatase"/>
    <property type="match status" value="1"/>
</dbReference>
<feature type="binding site" description="axial binding residue" evidence="7">
    <location>
        <position position="25"/>
    </location>
    <ligand>
        <name>Fe-coproporphyrin III</name>
        <dbReference type="ChEBI" id="CHEBI:68438"/>
    </ligand>
    <ligandPart>
        <name>Fe</name>
        <dbReference type="ChEBI" id="CHEBI:18248"/>
    </ligandPart>
</feature>
<comment type="function">
    <text evidence="7 8">Involved in coproporphyrin-dependent heme b biosynthesis. Catalyzes the insertion of ferrous iron into coproporphyrin III to form Fe-coproporphyrin III.</text>
</comment>
<keyword evidence="5 7" id="KW-0627">Porphyrin biosynthesis</keyword>
<keyword evidence="4 7" id="KW-0456">Lyase</keyword>
<keyword evidence="2 7" id="KW-0408">Iron</keyword>
<proteinExistence type="inferred from homology"/>
<name>A0A927BUB4_9BACL</name>
<dbReference type="Gene3D" id="3.40.50.1400">
    <property type="match status" value="2"/>
</dbReference>
<evidence type="ECO:0000256" key="5">
    <source>
        <dbReference type="ARBA" id="ARBA00023244"/>
    </source>
</evidence>
<comment type="subcellular location">
    <subcellularLocation>
        <location evidence="7 8">Cytoplasm</location>
    </subcellularLocation>
</comment>
<evidence type="ECO:0000256" key="1">
    <source>
        <dbReference type="ARBA" id="ARBA00004744"/>
    </source>
</evidence>
<dbReference type="PANTHER" id="PTHR11108">
    <property type="entry name" value="FERROCHELATASE"/>
    <property type="match status" value="1"/>
</dbReference>
<dbReference type="CDD" id="cd00419">
    <property type="entry name" value="Ferrochelatase_C"/>
    <property type="match status" value="1"/>
</dbReference>
<comment type="catalytic activity">
    <reaction evidence="6">
        <text>Fe-coproporphyrin III + 2 H(+) = coproporphyrin III + Fe(2+)</text>
        <dbReference type="Rhea" id="RHEA:49572"/>
        <dbReference type="ChEBI" id="CHEBI:15378"/>
        <dbReference type="ChEBI" id="CHEBI:29033"/>
        <dbReference type="ChEBI" id="CHEBI:68438"/>
        <dbReference type="ChEBI" id="CHEBI:131725"/>
        <dbReference type="EC" id="4.99.1.9"/>
    </reaction>
    <physiologicalReaction direction="right-to-left" evidence="6">
        <dbReference type="Rhea" id="RHEA:49574"/>
    </physiologicalReaction>
</comment>
<gene>
    <name evidence="7" type="primary">cpfC</name>
    <name evidence="9" type="ORF">IDH44_12520</name>
</gene>
<dbReference type="InterPro" id="IPR001015">
    <property type="entry name" value="Ferrochelatase"/>
</dbReference>
<protein>
    <recommendedName>
        <fullName evidence="7">Coproporphyrin III ferrochelatase</fullName>
        <ecNumber evidence="7">4.99.1.9</ecNumber>
    </recommendedName>
</protein>
<evidence type="ECO:0000256" key="6">
    <source>
        <dbReference type="ARBA" id="ARBA00024536"/>
    </source>
</evidence>
<keyword evidence="3 7" id="KW-0350">Heme biosynthesis</keyword>
<evidence type="ECO:0000256" key="8">
    <source>
        <dbReference type="RuleBase" id="RU000607"/>
    </source>
</evidence>
<dbReference type="EMBL" id="JACXIZ010000020">
    <property type="protein sequence ID" value="MBD2846021.1"/>
    <property type="molecule type" value="Genomic_DNA"/>
</dbReference>